<evidence type="ECO:0000313" key="3">
    <source>
        <dbReference type="Proteomes" id="UP000461162"/>
    </source>
</evidence>
<feature type="transmembrane region" description="Helical" evidence="1">
    <location>
        <begin position="67"/>
        <end position="86"/>
    </location>
</feature>
<protein>
    <recommendedName>
        <fullName evidence="4">Polysulphide reductase NrfD</fullName>
    </recommendedName>
</protein>
<name>A0A7K1KS55_9BACT</name>
<feature type="transmembrane region" description="Helical" evidence="1">
    <location>
        <begin position="278"/>
        <end position="296"/>
    </location>
</feature>
<feature type="transmembrane region" description="Helical" evidence="1">
    <location>
        <begin position="130"/>
        <end position="148"/>
    </location>
</feature>
<feature type="transmembrane region" description="Helical" evidence="1">
    <location>
        <begin position="22"/>
        <end position="47"/>
    </location>
</feature>
<feature type="transmembrane region" description="Helical" evidence="1">
    <location>
        <begin position="184"/>
        <end position="206"/>
    </location>
</feature>
<feature type="transmembrane region" description="Helical" evidence="1">
    <location>
        <begin position="241"/>
        <end position="266"/>
    </location>
</feature>
<dbReference type="AlphaFoldDB" id="A0A7K1KS55"/>
<feature type="transmembrane region" description="Helical" evidence="1">
    <location>
        <begin position="98"/>
        <end position="118"/>
    </location>
</feature>
<dbReference type="EMBL" id="WODC01000018">
    <property type="protein sequence ID" value="MUM78888.1"/>
    <property type="molecule type" value="Genomic_DNA"/>
</dbReference>
<keyword evidence="1" id="KW-1133">Transmembrane helix</keyword>
<evidence type="ECO:0008006" key="4">
    <source>
        <dbReference type="Google" id="ProtNLM"/>
    </source>
</evidence>
<sequence length="348" mass="38039">MNPASLIPLAEPIPIHWAWFDLLLVTTFTAHILFMNALVGSAAIGLVHAMRGDSGLAREVGKKAPPLLALTINLGVAPLLFLQVNYGQFDYVSSVLMGGWWLAVIAALMLAYYGFYAYKFGHDALSPGRRTALLAVSLVGTLYVALMLTTNMTLMLRPEFWPQYFEKTGAAVLNFGDPTLYPRFLHFMVGAAAVGGLFVALLGRWGKNDAFVEVGMRWLNRATLVNLGIGLWFLVSLPPDILLAFLGGSLPATLTLVAGLGCAGMLLAAGFRKQPIQATVWAVLTVFFMSLTRHWLRTLFLAPWFNIKDTPVTGQYSPVLLFAVFLVAGVAAMAYMLKLYFKSREGRA</sequence>
<evidence type="ECO:0000313" key="2">
    <source>
        <dbReference type="EMBL" id="MUM78888.1"/>
    </source>
</evidence>
<organism evidence="2 3">
    <name type="scientific">Pseudodesulfovibrio alkaliphilus</name>
    <dbReference type="NCBI Taxonomy" id="2661613"/>
    <lineage>
        <taxon>Bacteria</taxon>
        <taxon>Pseudomonadati</taxon>
        <taxon>Thermodesulfobacteriota</taxon>
        <taxon>Desulfovibrionia</taxon>
        <taxon>Desulfovibrionales</taxon>
        <taxon>Desulfovibrionaceae</taxon>
    </lineage>
</organism>
<evidence type="ECO:0000256" key="1">
    <source>
        <dbReference type="SAM" id="Phobius"/>
    </source>
</evidence>
<gene>
    <name evidence="2" type="ORF">GKC30_14740</name>
</gene>
<feature type="transmembrane region" description="Helical" evidence="1">
    <location>
        <begin position="218"/>
        <end position="235"/>
    </location>
</feature>
<dbReference type="Proteomes" id="UP000461162">
    <property type="component" value="Unassembled WGS sequence"/>
</dbReference>
<proteinExistence type="predicted"/>
<dbReference type="RefSeq" id="WP_155935738.1">
    <property type="nucleotide sequence ID" value="NZ_WODC01000018.1"/>
</dbReference>
<keyword evidence="3" id="KW-1185">Reference proteome</keyword>
<comment type="caution">
    <text evidence="2">The sequence shown here is derived from an EMBL/GenBank/DDBJ whole genome shotgun (WGS) entry which is preliminary data.</text>
</comment>
<accession>A0A7K1KS55</accession>
<keyword evidence="1" id="KW-0472">Membrane</keyword>
<keyword evidence="1" id="KW-0812">Transmembrane</keyword>
<reference evidence="2 3" key="1">
    <citation type="submission" date="2019-11" db="EMBL/GenBank/DDBJ databases">
        <title>Pseudodesulfovibrio alkaliphilus, sp. nov., an alkaliphilic sulfate-reducing bacteria from mud volcano of Taman peninsula, Russia.</title>
        <authorList>
            <person name="Frolova A."/>
            <person name="Merkel A.Y."/>
            <person name="Slobodkin A.I."/>
        </authorList>
    </citation>
    <scope>NUCLEOTIDE SEQUENCE [LARGE SCALE GENOMIC DNA]</scope>
    <source>
        <strain evidence="2 3">F-1</strain>
    </source>
</reference>
<feature type="transmembrane region" description="Helical" evidence="1">
    <location>
        <begin position="316"/>
        <end position="337"/>
    </location>
</feature>